<dbReference type="EMBL" id="CADCUP010000201">
    <property type="protein sequence ID" value="CAA9413505.1"/>
    <property type="molecule type" value="Genomic_DNA"/>
</dbReference>
<evidence type="ECO:0000256" key="1">
    <source>
        <dbReference type="SAM" id="MobiDB-lite"/>
    </source>
</evidence>
<feature type="compositionally biased region" description="Basic and acidic residues" evidence="1">
    <location>
        <begin position="64"/>
        <end position="83"/>
    </location>
</feature>
<feature type="compositionally biased region" description="Low complexity" evidence="1">
    <location>
        <begin position="84"/>
        <end position="100"/>
    </location>
</feature>
<sequence>GNPGTQPDRRTPGRPGARRRCGGPEHGRGAAERCGLHGRGDGPDGSGRGREGRRRRRGPGGHPDQLERPHQRDLQDRDARGDAGDPAGAGRRRAAAGPRPQQEEGQGRGQGQEGQGQEV</sequence>
<organism evidence="2">
    <name type="scientific">uncultured Nocardioides sp</name>
    <dbReference type="NCBI Taxonomy" id="198441"/>
    <lineage>
        <taxon>Bacteria</taxon>
        <taxon>Bacillati</taxon>
        <taxon>Actinomycetota</taxon>
        <taxon>Actinomycetes</taxon>
        <taxon>Propionibacteriales</taxon>
        <taxon>Nocardioidaceae</taxon>
        <taxon>Nocardioides</taxon>
        <taxon>environmental samples</taxon>
    </lineage>
</organism>
<proteinExistence type="predicted"/>
<name>A0A6J4PH92_9ACTN</name>
<feature type="non-terminal residue" evidence="2">
    <location>
        <position position="1"/>
    </location>
</feature>
<feature type="compositionally biased region" description="Gly residues" evidence="1">
    <location>
        <begin position="107"/>
        <end position="119"/>
    </location>
</feature>
<reference evidence="2" key="1">
    <citation type="submission" date="2020-02" db="EMBL/GenBank/DDBJ databases">
        <authorList>
            <person name="Meier V. D."/>
        </authorList>
    </citation>
    <scope>NUCLEOTIDE SEQUENCE</scope>
    <source>
        <strain evidence="2">AVDCRST_MAG06</strain>
    </source>
</reference>
<protein>
    <submittedName>
        <fullName evidence="2">Uncharacterized protein</fullName>
    </submittedName>
</protein>
<feature type="region of interest" description="Disordered" evidence="1">
    <location>
        <begin position="1"/>
        <end position="119"/>
    </location>
</feature>
<evidence type="ECO:0000313" key="2">
    <source>
        <dbReference type="EMBL" id="CAA9413505.1"/>
    </source>
</evidence>
<accession>A0A6J4PH92</accession>
<feature type="compositionally biased region" description="Basic and acidic residues" evidence="1">
    <location>
        <begin position="22"/>
        <end position="50"/>
    </location>
</feature>
<dbReference type="AlphaFoldDB" id="A0A6J4PH92"/>
<feature type="non-terminal residue" evidence="2">
    <location>
        <position position="119"/>
    </location>
</feature>
<gene>
    <name evidence="2" type="ORF">AVDCRST_MAG06-3026</name>
</gene>